<dbReference type="PROSITE" id="PS51257">
    <property type="entry name" value="PROKAR_LIPOPROTEIN"/>
    <property type="match status" value="1"/>
</dbReference>
<proteinExistence type="predicted"/>
<sequence>MSKKSAQVYKLRLRFLGILFLLGAACHFSLGGTLPAEGTLSRTEGLPGFYIWTVSVPVEPNLAYRVDWATDLRDGFTGGEPEFGENFGEEVSSSMMVDKRRPVFARISYVPAFAPRLVPEEVLQQLWIELEDELVLSPRPEENRFYGSYVEVEDGLEMSFFFGIAYDRTDLNAGEIRFDLGSVRLRDLATGETVDTDIWQLALLVEQALPVAVRGAIEFTGPESGTIVFKTVYSDESEGDFNETSF</sequence>
<name>A0A927IIR7_9BACT</name>
<dbReference type="Proteomes" id="UP000622317">
    <property type="component" value="Unassembled WGS sequence"/>
</dbReference>
<dbReference type="RefSeq" id="WP_191617890.1">
    <property type="nucleotide sequence ID" value="NZ_JACYFG010000038.1"/>
</dbReference>
<gene>
    <name evidence="1" type="ORF">IEN85_14870</name>
</gene>
<keyword evidence="2" id="KW-1185">Reference proteome</keyword>
<evidence type="ECO:0000313" key="1">
    <source>
        <dbReference type="EMBL" id="MBD5780780.1"/>
    </source>
</evidence>
<evidence type="ECO:0000313" key="2">
    <source>
        <dbReference type="Proteomes" id="UP000622317"/>
    </source>
</evidence>
<organism evidence="1 2">
    <name type="scientific">Pelagicoccus enzymogenes</name>
    <dbReference type="NCBI Taxonomy" id="2773457"/>
    <lineage>
        <taxon>Bacteria</taxon>
        <taxon>Pseudomonadati</taxon>
        <taxon>Verrucomicrobiota</taxon>
        <taxon>Opitutia</taxon>
        <taxon>Puniceicoccales</taxon>
        <taxon>Pelagicoccaceae</taxon>
        <taxon>Pelagicoccus</taxon>
    </lineage>
</organism>
<accession>A0A927IIR7</accession>
<protein>
    <submittedName>
        <fullName evidence="1">Uncharacterized protein</fullName>
    </submittedName>
</protein>
<dbReference type="EMBL" id="JACYFG010000038">
    <property type="protein sequence ID" value="MBD5780780.1"/>
    <property type="molecule type" value="Genomic_DNA"/>
</dbReference>
<reference evidence="1" key="1">
    <citation type="submission" date="2020-09" db="EMBL/GenBank/DDBJ databases">
        <title>Pelagicoccus enzymogenes sp. nov. with an EPS production, isolated from marine sediment.</title>
        <authorList>
            <person name="Feng X."/>
        </authorList>
    </citation>
    <scope>NUCLEOTIDE SEQUENCE</scope>
    <source>
        <strain evidence="1">NFK12</strain>
    </source>
</reference>
<comment type="caution">
    <text evidence="1">The sequence shown here is derived from an EMBL/GenBank/DDBJ whole genome shotgun (WGS) entry which is preliminary data.</text>
</comment>
<dbReference type="AlphaFoldDB" id="A0A927IIR7"/>